<keyword evidence="3" id="KW-1185">Reference proteome</keyword>
<feature type="compositionally biased region" description="Low complexity" evidence="1">
    <location>
        <begin position="7"/>
        <end position="16"/>
    </location>
</feature>
<proteinExistence type="predicted"/>
<reference evidence="2" key="1">
    <citation type="submission" date="2021-03" db="EMBL/GenBank/DDBJ databases">
        <title>Draft genome sequence of rust myrtle Austropuccinia psidii MF-1, a brazilian biotype.</title>
        <authorList>
            <person name="Quecine M.C."/>
            <person name="Pachon D.M.R."/>
            <person name="Bonatelli M.L."/>
            <person name="Correr F.H."/>
            <person name="Franceschini L.M."/>
            <person name="Leite T.F."/>
            <person name="Margarido G.R.A."/>
            <person name="Almeida C.A."/>
            <person name="Ferrarezi J.A."/>
            <person name="Labate C.A."/>
        </authorList>
    </citation>
    <scope>NUCLEOTIDE SEQUENCE</scope>
    <source>
        <strain evidence="2">MF-1</strain>
    </source>
</reference>
<name>A0A9Q3EIJ7_9BASI</name>
<dbReference type="AlphaFoldDB" id="A0A9Q3EIJ7"/>
<evidence type="ECO:0000313" key="2">
    <source>
        <dbReference type="EMBL" id="MBW0522018.1"/>
    </source>
</evidence>
<sequence>MRESSLDSEASESSIEIQTSPAPRCSIPKEPFKGPAEVEVTTPSNQMDLDQDIQVINPKDTNVIPEERHKWKMPELPPVPKC</sequence>
<protein>
    <submittedName>
        <fullName evidence="2">Uncharacterized protein</fullName>
    </submittedName>
</protein>
<accession>A0A9Q3EIJ7</accession>
<organism evidence="2 3">
    <name type="scientific">Austropuccinia psidii MF-1</name>
    <dbReference type="NCBI Taxonomy" id="1389203"/>
    <lineage>
        <taxon>Eukaryota</taxon>
        <taxon>Fungi</taxon>
        <taxon>Dikarya</taxon>
        <taxon>Basidiomycota</taxon>
        <taxon>Pucciniomycotina</taxon>
        <taxon>Pucciniomycetes</taxon>
        <taxon>Pucciniales</taxon>
        <taxon>Sphaerophragmiaceae</taxon>
        <taxon>Austropuccinia</taxon>
    </lineage>
</organism>
<dbReference type="EMBL" id="AVOT02029256">
    <property type="protein sequence ID" value="MBW0522018.1"/>
    <property type="molecule type" value="Genomic_DNA"/>
</dbReference>
<feature type="region of interest" description="Disordered" evidence="1">
    <location>
        <begin position="1"/>
        <end position="37"/>
    </location>
</feature>
<dbReference type="Proteomes" id="UP000765509">
    <property type="component" value="Unassembled WGS sequence"/>
</dbReference>
<gene>
    <name evidence="2" type="ORF">O181_061733</name>
</gene>
<evidence type="ECO:0000256" key="1">
    <source>
        <dbReference type="SAM" id="MobiDB-lite"/>
    </source>
</evidence>
<evidence type="ECO:0000313" key="3">
    <source>
        <dbReference type="Proteomes" id="UP000765509"/>
    </source>
</evidence>
<comment type="caution">
    <text evidence="2">The sequence shown here is derived from an EMBL/GenBank/DDBJ whole genome shotgun (WGS) entry which is preliminary data.</text>
</comment>